<accession>A0A0E9XC59</accession>
<reference evidence="1" key="1">
    <citation type="submission" date="2014-11" db="EMBL/GenBank/DDBJ databases">
        <authorList>
            <person name="Amaro Gonzalez C."/>
        </authorList>
    </citation>
    <scope>NUCLEOTIDE SEQUENCE</scope>
</reference>
<protein>
    <submittedName>
        <fullName evidence="1">Uncharacterized protein</fullName>
    </submittedName>
</protein>
<organism evidence="1">
    <name type="scientific">Anguilla anguilla</name>
    <name type="common">European freshwater eel</name>
    <name type="synonym">Muraena anguilla</name>
    <dbReference type="NCBI Taxonomy" id="7936"/>
    <lineage>
        <taxon>Eukaryota</taxon>
        <taxon>Metazoa</taxon>
        <taxon>Chordata</taxon>
        <taxon>Craniata</taxon>
        <taxon>Vertebrata</taxon>
        <taxon>Euteleostomi</taxon>
        <taxon>Actinopterygii</taxon>
        <taxon>Neopterygii</taxon>
        <taxon>Teleostei</taxon>
        <taxon>Anguilliformes</taxon>
        <taxon>Anguillidae</taxon>
        <taxon>Anguilla</taxon>
    </lineage>
</organism>
<proteinExistence type="predicted"/>
<evidence type="ECO:0000313" key="1">
    <source>
        <dbReference type="EMBL" id="JAH99425.1"/>
    </source>
</evidence>
<name>A0A0E9XC59_ANGAN</name>
<dbReference type="AlphaFoldDB" id="A0A0E9XC59"/>
<reference evidence="1" key="2">
    <citation type="journal article" date="2015" name="Fish Shellfish Immunol.">
        <title>Early steps in the European eel (Anguilla anguilla)-Vibrio vulnificus interaction in the gills: Role of the RtxA13 toxin.</title>
        <authorList>
            <person name="Callol A."/>
            <person name="Pajuelo D."/>
            <person name="Ebbesson L."/>
            <person name="Teles M."/>
            <person name="MacKenzie S."/>
            <person name="Amaro C."/>
        </authorList>
    </citation>
    <scope>NUCLEOTIDE SEQUENCE</scope>
</reference>
<sequence length="46" mass="5053">MSAVIAERTRDAPDTQLCVFKELECGHAFDVTEAGDVLETERGKRG</sequence>
<dbReference type="EMBL" id="GBXM01009152">
    <property type="protein sequence ID" value="JAH99425.1"/>
    <property type="molecule type" value="Transcribed_RNA"/>
</dbReference>